<feature type="active site" description="Proton donor/acceptor" evidence="3">
    <location>
        <position position="223"/>
    </location>
</feature>
<dbReference type="GO" id="GO:0046872">
    <property type="term" value="F:metal ion binding"/>
    <property type="evidence" value="ECO:0007669"/>
    <property type="project" value="UniProtKB-KW"/>
</dbReference>
<dbReference type="PANTHER" id="PTHR47572">
    <property type="entry name" value="LIPOPROTEIN-RELATED"/>
    <property type="match status" value="1"/>
</dbReference>
<feature type="binding site" evidence="4">
    <location>
        <position position="111"/>
    </location>
    <ligand>
        <name>substrate</name>
    </ligand>
</feature>
<evidence type="ECO:0000313" key="7">
    <source>
        <dbReference type="Proteomes" id="UP000182498"/>
    </source>
</evidence>
<organism evidence="6 7">
    <name type="scientific">Corynebacterium variabile</name>
    <dbReference type="NCBI Taxonomy" id="1727"/>
    <lineage>
        <taxon>Bacteria</taxon>
        <taxon>Bacillati</taxon>
        <taxon>Actinomycetota</taxon>
        <taxon>Actinomycetes</taxon>
        <taxon>Mycobacteriales</taxon>
        <taxon>Corynebacteriaceae</taxon>
        <taxon>Corynebacterium</taxon>
    </lineage>
</organism>
<keyword evidence="2" id="KW-0378">Hydrolase</keyword>
<evidence type="ECO:0000259" key="5">
    <source>
        <dbReference type="Pfam" id="PF08450"/>
    </source>
</evidence>
<dbReference type="InterPro" id="IPR013658">
    <property type="entry name" value="SGL"/>
</dbReference>
<proteinExistence type="inferred from homology"/>
<evidence type="ECO:0000313" key="6">
    <source>
        <dbReference type="EMBL" id="CUU66969.1"/>
    </source>
</evidence>
<dbReference type="Gene3D" id="2.120.10.30">
    <property type="entry name" value="TolB, C-terminal domain"/>
    <property type="match status" value="1"/>
</dbReference>
<evidence type="ECO:0000256" key="1">
    <source>
        <dbReference type="ARBA" id="ARBA00008853"/>
    </source>
</evidence>
<comment type="similarity">
    <text evidence="1">Belongs to the SMP-30/CGR1 family.</text>
</comment>
<dbReference type="GO" id="GO:0016787">
    <property type="term" value="F:hydrolase activity"/>
    <property type="evidence" value="ECO:0007669"/>
    <property type="project" value="UniProtKB-KW"/>
</dbReference>
<feature type="binding site" evidence="4">
    <location>
        <position position="223"/>
    </location>
    <ligand>
        <name>a divalent metal cation</name>
        <dbReference type="ChEBI" id="CHEBI:60240"/>
    </ligand>
</feature>
<dbReference type="SUPFAM" id="SSF63829">
    <property type="entry name" value="Calcium-dependent phosphotriesterase"/>
    <property type="match status" value="1"/>
</dbReference>
<feature type="domain" description="SMP-30/Gluconolactonase/LRE-like region" evidence="5">
    <location>
        <begin position="25"/>
        <end position="278"/>
    </location>
</feature>
<evidence type="ECO:0000256" key="2">
    <source>
        <dbReference type="ARBA" id="ARBA00022801"/>
    </source>
</evidence>
<dbReference type="Pfam" id="PF08450">
    <property type="entry name" value="SGL"/>
    <property type="match status" value="1"/>
</dbReference>
<gene>
    <name evidence="6" type="ORF">CVAR292_02322</name>
</gene>
<comment type="cofactor">
    <cofactor evidence="4">
        <name>Zn(2+)</name>
        <dbReference type="ChEBI" id="CHEBI:29105"/>
    </cofactor>
    <text evidence="4">Binds 1 divalent metal cation per subunit.</text>
</comment>
<keyword evidence="4" id="KW-0479">Metal-binding</keyword>
<evidence type="ECO:0000256" key="4">
    <source>
        <dbReference type="PIRSR" id="PIRSR605511-2"/>
    </source>
</evidence>
<reference evidence="7" key="1">
    <citation type="submission" date="2015-11" db="EMBL/GenBank/DDBJ databases">
        <authorList>
            <person name="Dugat-Bony E."/>
        </authorList>
    </citation>
    <scope>NUCLEOTIDE SEQUENCE [LARGE SCALE GENOMIC DNA]</scope>
    <source>
        <strain evidence="7">Mu292</strain>
    </source>
</reference>
<keyword evidence="7" id="KW-1185">Reference proteome</keyword>
<dbReference type="PANTHER" id="PTHR47572:SF4">
    <property type="entry name" value="LACTONASE DRP35"/>
    <property type="match status" value="1"/>
</dbReference>
<evidence type="ECO:0000256" key="3">
    <source>
        <dbReference type="PIRSR" id="PIRSR605511-1"/>
    </source>
</evidence>
<dbReference type="AlphaFoldDB" id="A0A0X2NQ21"/>
<feature type="binding site" evidence="4">
    <location>
        <position position="27"/>
    </location>
    <ligand>
        <name>a divalent metal cation</name>
        <dbReference type="ChEBI" id="CHEBI:60240"/>
    </ligand>
</feature>
<dbReference type="PRINTS" id="PR01790">
    <property type="entry name" value="SMP30FAMILY"/>
</dbReference>
<feature type="binding site" evidence="4">
    <location>
        <position position="129"/>
    </location>
    <ligand>
        <name>substrate</name>
    </ligand>
</feature>
<dbReference type="EMBL" id="FAUH01000016">
    <property type="protein sequence ID" value="CUU66969.1"/>
    <property type="molecule type" value="Genomic_DNA"/>
</dbReference>
<dbReference type="RefSeq" id="WP_073884532.1">
    <property type="nucleotide sequence ID" value="NZ_FAUH01000016.1"/>
</dbReference>
<feature type="binding site" evidence="4">
    <location>
        <position position="161"/>
    </location>
    <ligand>
        <name>a divalent metal cation</name>
        <dbReference type="ChEBI" id="CHEBI:60240"/>
    </ligand>
</feature>
<accession>A0A0X2NQ21</accession>
<dbReference type="InterPro" id="IPR051262">
    <property type="entry name" value="SMP-30/CGR1_Lactonase"/>
</dbReference>
<name>A0A0X2NQ21_9CORY</name>
<protein>
    <submittedName>
        <fullName evidence="6">Gluconolactonase</fullName>
    </submittedName>
</protein>
<sequence>MTESTSPANNPASPAPTTIATDMTFTECPRWHSDRWYFVDFYSHRVLSMETDGADLRTELTVPAQPSGLGWLPDGRLLVVSMKDRRILRREADGSIVEHADLSDLAAYPLNDMVVDEVGRAYVGNFGFDLMAGEDAAPTPLILVDTDGSARHISEPLYFPNGSVITPDGNTLIVDETFGNRVSAFDILEDGSLGPRRDWAVFGPLSENRNLEVVEAQSVVSADGCGLDADGNLWVADALGGPTLLVAEGGEILQKLTIDSPVFTCMSGGPDGKDLFLCCAPDFDEERRSATPEATVRLARITTPHGGRP</sequence>
<dbReference type="OrthoDB" id="2633250at2"/>
<keyword evidence="4" id="KW-0862">Zinc</keyword>
<dbReference type="InterPro" id="IPR005511">
    <property type="entry name" value="SMP-30"/>
</dbReference>
<dbReference type="Proteomes" id="UP000182498">
    <property type="component" value="Unassembled WGS sequence"/>
</dbReference>
<dbReference type="InterPro" id="IPR011042">
    <property type="entry name" value="6-blade_b-propeller_TolB-like"/>
</dbReference>